<feature type="chain" id="PRO_5044325118" evidence="1">
    <location>
        <begin position="22"/>
        <end position="102"/>
    </location>
</feature>
<dbReference type="Pfam" id="PF26624">
    <property type="entry name" value="DUF8200"/>
    <property type="match status" value="1"/>
</dbReference>
<organism evidence="2">
    <name type="scientific">Caulobacter sp. 73W</name>
    <dbReference type="NCBI Taxonomy" id="3161137"/>
    <lineage>
        <taxon>Bacteria</taxon>
        <taxon>Pseudomonadati</taxon>
        <taxon>Pseudomonadota</taxon>
        <taxon>Alphaproteobacteria</taxon>
        <taxon>Caulobacterales</taxon>
        <taxon>Caulobacteraceae</taxon>
        <taxon>Caulobacter</taxon>
    </lineage>
</organism>
<proteinExistence type="predicted"/>
<dbReference type="RefSeq" id="WP_369059159.1">
    <property type="nucleotide sequence ID" value="NZ_CP158375.1"/>
</dbReference>
<gene>
    <name evidence="2" type="ORF">ABOZ73_16220</name>
</gene>
<feature type="signal peptide" evidence="1">
    <location>
        <begin position="1"/>
        <end position="21"/>
    </location>
</feature>
<protein>
    <submittedName>
        <fullName evidence="2">Uncharacterized protein</fullName>
    </submittedName>
</protein>
<evidence type="ECO:0000256" key="1">
    <source>
        <dbReference type="SAM" id="SignalP"/>
    </source>
</evidence>
<dbReference type="InterPro" id="IPR058067">
    <property type="entry name" value="CC_3452-like"/>
</dbReference>
<keyword evidence="1" id="KW-0732">Signal</keyword>
<evidence type="ECO:0000313" key="2">
    <source>
        <dbReference type="EMBL" id="XDO96305.1"/>
    </source>
</evidence>
<sequence length="102" mass="10244">MRIVLGVVAVAALMGATSVQAASDGATVTLKAAPAKTRLIQDGAAWVCKDTLCVAGNVKSQPPVRACKRVAGELGEVAAFTFKGQELSAEALAECNASAKAA</sequence>
<dbReference type="AlphaFoldDB" id="A0AB39KRF5"/>
<dbReference type="NCBIfam" id="NF047636">
    <property type="entry name" value="CC_3452_fam"/>
    <property type="match status" value="1"/>
</dbReference>
<dbReference type="InterPro" id="IPR058513">
    <property type="entry name" value="DUF8200"/>
</dbReference>
<accession>A0AB39KRF5</accession>
<dbReference type="EMBL" id="CP158375">
    <property type="protein sequence ID" value="XDO96305.1"/>
    <property type="molecule type" value="Genomic_DNA"/>
</dbReference>
<name>A0AB39KRF5_9CAUL</name>
<reference evidence="2" key="1">
    <citation type="submission" date="2024-06" db="EMBL/GenBank/DDBJ databases">
        <title>Caulobacter inopinatus, sp. nov.</title>
        <authorList>
            <person name="Donachie S.P."/>
        </authorList>
    </citation>
    <scope>NUCLEOTIDE SEQUENCE</scope>
    <source>
        <strain evidence="2">73W</strain>
    </source>
</reference>